<reference evidence="1 2" key="1">
    <citation type="submission" date="2011-10" db="EMBL/GenBank/DDBJ databases">
        <title>Metabolic and evolutionary patterns in the extreme acidophile Ferroplasma acidiphilum.</title>
        <authorList>
            <person name="Golyshina O.V."/>
            <person name="Kozyavkin S.A."/>
            <person name="Tatusov R.L."/>
            <person name="Slesarev A.I."/>
            <person name="Golyshin P.N."/>
        </authorList>
    </citation>
    <scope>NUCLEOTIDE SEQUENCE [LARGE SCALE GENOMIC DNA]</scope>
    <source>
        <strain evidence="2">Y</strain>
    </source>
</reference>
<evidence type="ECO:0000313" key="1">
    <source>
        <dbReference type="EMBL" id="ARD85427.1"/>
    </source>
</evidence>
<organism evidence="1 2">
    <name type="scientific">Ferroplasma acidiphilum</name>
    <dbReference type="NCBI Taxonomy" id="74969"/>
    <lineage>
        <taxon>Archaea</taxon>
        <taxon>Methanobacteriati</taxon>
        <taxon>Thermoplasmatota</taxon>
        <taxon>Thermoplasmata</taxon>
        <taxon>Thermoplasmatales</taxon>
        <taxon>Ferroplasmaceae</taxon>
        <taxon>Ferroplasma</taxon>
    </lineage>
</organism>
<dbReference type="Proteomes" id="UP000192050">
    <property type="component" value="Chromosome"/>
</dbReference>
<dbReference type="KEGG" id="fai:FAD_1580"/>
<sequence length="65" mass="7598">MNGFSGSLSISVFKLKINLSGAIFNYKILQRMRKTNCENAYLYSVLIISLHVYITKSRYEVFKER</sequence>
<keyword evidence="2" id="KW-1185">Reference proteome</keyword>
<accession>A0A1V0N5N1</accession>
<dbReference type="AlphaFoldDB" id="A0A1V0N5N1"/>
<protein>
    <submittedName>
        <fullName evidence="1">Uncharacterized protein</fullName>
    </submittedName>
</protein>
<proteinExistence type="predicted"/>
<name>A0A1V0N5N1_9ARCH</name>
<dbReference type="EMBL" id="CP015363">
    <property type="protein sequence ID" value="ARD85427.1"/>
    <property type="molecule type" value="Genomic_DNA"/>
</dbReference>
<gene>
    <name evidence="1" type="ORF">FAD_1580</name>
</gene>
<evidence type="ECO:0000313" key="2">
    <source>
        <dbReference type="Proteomes" id="UP000192050"/>
    </source>
</evidence>